<dbReference type="Gene3D" id="3.30.420.10">
    <property type="entry name" value="Ribonuclease H-like superfamily/Ribonuclease H"/>
    <property type="match status" value="1"/>
</dbReference>
<protein>
    <recommendedName>
        <fullName evidence="6">DDE-1 domain-containing protein</fullName>
    </recommendedName>
</protein>
<evidence type="ECO:0000259" key="2">
    <source>
        <dbReference type="Pfam" id="PF03184"/>
    </source>
</evidence>
<dbReference type="EMBL" id="JARBHB010000004">
    <property type="protein sequence ID" value="KAJ8886669.1"/>
    <property type="molecule type" value="Genomic_DNA"/>
</dbReference>
<name>A0ABQ9HQM4_9NEOP</name>
<feature type="domain" description="DDE-1" evidence="2">
    <location>
        <begin position="248"/>
        <end position="335"/>
    </location>
</feature>
<dbReference type="InterPro" id="IPR007889">
    <property type="entry name" value="HTH_Psq"/>
</dbReference>
<comment type="subcellular location">
    <subcellularLocation>
        <location evidence="1">Nucleus</location>
    </subcellularLocation>
</comment>
<evidence type="ECO:0000313" key="4">
    <source>
        <dbReference type="EMBL" id="KAJ8886669.1"/>
    </source>
</evidence>
<evidence type="ECO:0000313" key="5">
    <source>
        <dbReference type="Proteomes" id="UP001159363"/>
    </source>
</evidence>
<dbReference type="InterPro" id="IPR009057">
    <property type="entry name" value="Homeodomain-like_sf"/>
</dbReference>
<sequence length="399" mass="45442">MQSLIFFDLVCCIMDRNPPSRATTNGKWSIDNFNSAAQAIRNGRKMKEASQDFGIPESSLRTRMKQGQFDGVRLVFSHKREVVLVSHAITLSNLFYGLTMTELRQLAYEFASRNGMPNTFSSTTKLIGYDWAEKNPEVSIRKPELISQARIKGFNCDAVKHIFGNLEIVQNNFEFHLCPIFNVDEAYITTVRKPQCIIATKGQKQVEVASSFERGRPIIVVCAMSPAGMFTPPMFIYGNPCLNYEQNGITSELFVTWLEHFVSVTKSSVQDPALLILDNHPNHSSLLAYEYAKEHGVVMISLPPHASRKLQPLDVSFFSQLKQGYSEQWYSFMWQHPYEKIEVGDIPKLFKSCYEKYASIGNTSSGFSRKRNYPFNTDIFSDIDFAVADNLVLQNEEHQ</sequence>
<evidence type="ECO:0008006" key="6">
    <source>
        <dbReference type="Google" id="ProtNLM"/>
    </source>
</evidence>
<gene>
    <name evidence="4" type="ORF">PR048_012881</name>
</gene>
<organism evidence="4 5">
    <name type="scientific">Dryococelus australis</name>
    <dbReference type="NCBI Taxonomy" id="614101"/>
    <lineage>
        <taxon>Eukaryota</taxon>
        <taxon>Metazoa</taxon>
        <taxon>Ecdysozoa</taxon>
        <taxon>Arthropoda</taxon>
        <taxon>Hexapoda</taxon>
        <taxon>Insecta</taxon>
        <taxon>Pterygota</taxon>
        <taxon>Neoptera</taxon>
        <taxon>Polyneoptera</taxon>
        <taxon>Phasmatodea</taxon>
        <taxon>Verophasmatodea</taxon>
        <taxon>Anareolatae</taxon>
        <taxon>Phasmatidae</taxon>
        <taxon>Eurycanthinae</taxon>
        <taxon>Dryococelus</taxon>
    </lineage>
</organism>
<evidence type="ECO:0000259" key="3">
    <source>
        <dbReference type="Pfam" id="PF05225"/>
    </source>
</evidence>
<dbReference type="InterPro" id="IPR050863">
    <property type="entry name" value="CenT-Element_Derived"/>
</dbReference>
<dbReference type="InterPro" id="IPR004875">
    <property type="entry name" value="DDE_SF_endonuclease_dom"/>
</dbReference>
<dbReference type="Gene3D" id="1.10.10.60">
    <property type="entry name" value="Homeodomain-like"/>
    <property type="match status" value="1"/>
</dbReference>
<evidence type="ECO:0000256" key="1">
    <source>
        <dbReference type="ARBA" id="ARBA00004123"/>
    </source>
</evidence>
<feature type="domain" description="HTH psq-type" evidence="3">
    <location>
        <begin position="31"/>
        <end position="67"/>
    </location>
</feature>
<dbReference type="PANTHER" id="PTHR19303:SF74">
    <property type="entry name" value="POGO TRANSPOSABLE ELEMENT WITH KRAB DOMAIN"/>
    <property type="match status" value="1"/>
</dbReference>
<dbReference type="PANTHER" id="PTHR19303">
    <property type="entry name" value="TRANSPOSON"/>
    <property type="match status" value="1"/>
</dbReference>
<dbReference type="Pfam" id="PF03184">
    <property type="entry name" value="DDE_1"/>
    <property type="match status" value="1"/>
</dbReference>
<dbReference type="Pfam" id="PF05225">
    <property type="entry name" value="HTH_psq"/>
    <property type="match status" value="1"/>
</dbReference>
<proteinExistence type="predicted"/>
<dbReference type="Proteomes" id="UP001159363">
    <property type="component" value="Chromosome X"/>
</dbReference>
<accession>A0ABQ9HQM4</accession>
<dbReference type="InterPro" id="IPR036397">
    <property type="entry name" value="RNaseH_sf"/>
</dbReference>
<keyword evidence="5" id="KW-1185">Reference proteome</keyword>
<comment type="caution">
    <text evidence="4">The sequence shown here is derived from an EMBL/GenBank/DDBJ whole genome shotgun (WGS) entry which is preliminary data.</text>
</comment>
<dbReference type="SUPFAM" id="SSF46689">
    <property type="entry name" value="Homeodomain-like"/>
    <property type="match status" value="1"/>
</dbReference>
<reference evidence="4 5" key="1">
    <citation type="submission" date="2023-02" db="EMBL/GenBank/DDBJ databases">
        <title>LHISI_Scaffold_Assembly.</title>
        <authorList>
            <person name="Stuart O.P."/>
            <person name="Cleave R."/>
            <person name="Magrath M.J.L."/>
            <person name="Mikheyev A.S."/>
        </authorList>
    </citation>
    <scope>NUCLEOTIDE SEQUENCE [LARGE SCALE GENOMIC DNA]</scope>
    <source>
        <strain evidence="4">Daus_M_001</strain>
        <tissue evidence="4">Leg muscle</tissue>
    </source>
</reference>